<reference evidence="2" key="1">
    <citation type="submission" date="2021-01" db="EMBL/GenBank/DDBJ databases">
        <authorList>
            <person name="Corre E."/>
            <person name="Pelletier E."/>
            <person name="Niang G."/>
            <person name="Scheremetjew M."/>
            <person name="Finn R."/>
            <person name="Kale V."/>
            <person name="Holt S."/>
            <person name="Cochrane G."/>
            <person name="Meng A."/>
            <person name="Brown T."/>
            <person name="Cohen L."/>
        </authorList>
    </citation>
    <scope>NUCLEOTIDE SEQUENCE</scope>
    <source>
        <strain evidence="2">UIO037</strain>
    </source>
</reference>
<evidence type="ECO:0000313" key="2">
    <source>
        <dbReference type="EMBL" id="CAE2290318.1"/>
    </source>
</evidence>
<protein>
    <submittedName>
        <fullName evidence="2">Uncharacterized protein</fullName>
    </submittedName>
</protein>
<proteinExistence type="predicted"/>
<dbReference type="EMBL" id="HBKO01040940">
    <property type="protein sequence ID" value="CAE2290318.1"/>
    <property type="molecule type" value="Transcribed_RNA"/>
</dbReference>
<evidence type="ECO:0000313" key="1">
    <source>
        <dbReference type="EMBL" id="CAE2290301.1"/>
    </source>
</evidence>
<dbReference type="EMBL" id="HBKO01040939">
    <property type="protein sequence ID" value="CAE2290301.1"/>
    <property type="molecule type" value="Transcribed_RNA"/>
</dbReference>
<gene>
    <name evidence="1" type="ORF">CPOL0286_LOCUS18797</name>
    <name evidence="2" type="ORF">CPOL0286_LOCUS18798</name>
</gene>
<name>A0A6T8DLH4_9EUKA</name>
<accession>A0A6T8DLH4</accession>
<organism evidence="2">
    <name type="scientific">Prymnesium polylepis</name>
    <dbReference type="NCBI Taxonomy" id="72548"/>
    <lineage>
        <taxon>Eukaryota</taxon>
        <taxon>Haptista</taxon>
        <taxon>Haptophyta</taxon>
        <taxon>Prymnesiophyceae</taxon>
        <taxon>Prymnesiales</taxon>
        <taxon>Prymnesiaceae</taxon>
        <taxon>Prymnesium</taxon>
    </lineage>
</organism>
<sequence length="111" mass="12401">MKQPGGCNPSPCSAGYPWRCSWPAHMLKDMLMYQRERKRGGGYNEVIVDAEDKMWKLPEMVEAIFETHAGHGVAAHASFLVTYGLTAAQFPLLRLDPQARPMAPFQAVSHN</sequence>
<dbReference type="AlphaFoldDB" id="A0A6T8DLH4"/>